<dbReference type="EMBL" id="CP045737">
    <property type="protein sequence ID" value="QGG41228.1"/>
    <property type="molecule type" value="Genomic_DNA"/>
</dbReference>
<keyword evidence="2" id="KW-0489">Methyltransferase</keyword>
<sequence length="259" mass="27942">MSEAEPMVDEFDTVAWWTASAVEELGEDHALPAACRGSGSPAGLDWLATSMGLEPGMRLLDSGAGVGGPAEYVARGYGVRPVLAEPMEGACRAAVRLFDHPTTVADGLRLPFADETFDAAWSLGVLCTIEDKRTYLEELRRSVVPGGAVGLLVYTRGVESLPDQPEGNSFPSRSELLDHLAATGLTVVAETPLADVPATPDDWDQAATEVEQVVERDHRDDERWQRAESQQETIVGLIRDELVVGLLLTCRRSDTATPR</sequence>
<evidence type="ECO:0000313" key="3">
    <source>
        <dbReference type="Proteomes" id="UP000392064"/>
    </source>
</evidence>
<dbReference type="CDD" id="cd02440">
    <property type="entry name" value="AdoMet_MTases"/>
    <property type="match status" value="1"/>
</dbReference>
<evidence type="ECO:0000313" key="2">
    <source>
        <dbReference type="EMBL" id="QGG41228.1"/>
    </source>
</evidence>
<dbReference type="PANTHER" id="PTHR44068:SF11">
    <property type="entry name" value="GERANYL DIPHOSPHATE 2-C-METHYLTRANSFERASE"/>
    <property type="match status" value="1"/>
</dbReference>
<reference evidence="2 3" key="1">
    <citation type="submission" date="2019-11" db="EMBL/GenBank/DDBJ databases">
        <authorList>
            <person name="Li J."/>
        </authorList>
    </citation>
    <scope>NUCLEOTIDE SEQUENCE [LARGE SCALE GENOMIC DNA]</scope>
    <source>
        <strain evidence="2 3">MF47</strain>
    </source>
</reference>
<dbReference type="RefSeq" id="WP_153652497.1">
    <property type="nucleotide sequence ID" value="NZ_CP045737.1"/>
</dbReference>
<organism evidence="2 3">
    <name type="scientific">Aeromicrobium yanjiei</name>
    <dbReference type="NCBI Taxonomy" id="2662028"/>
    <lineage>
        <taxon>Bacteria</taxon>
        <taxon>Bacillati</taxon>
        <taxon>Actinomycetota</taxon>
        <taxon>Actinomycetes</taxon>
        <taxon>Propionibacteriales</taxon>
        <taxon>Nocardioidaceae</taxon>
        <taxon>Aeromicrobium</taxon>
    </lineage>
</organism>
<protein>
    <submittedName>
        <fullName evidence="2">Methyltransferase domain-containing protein</fullName>
    </submittedName>
</protein>
<keyword evidence="3" id="KW-1185">Reference proteome</keyword>
<dbReference type="Pfam" id="PF08241">
    <property type="entry name" value="Methyltransf_11"/>
    <property type="match status" value="1"/>
</dbReference>
<name>A0A5Q2MF11_9ACTN</name>
<dbReference type="Gene3D" id="3.40.50.150">
    <property type="entry name" value="Vaccinia Virus protein VP39"/>
    <property type="match status" value="1"/>
</dbReference>
<dbReference type="KEGG" id="aef:GEV26_07525"/>
<dbReference type="SUPFAM" id="SSF53335">
    <property type="entry name" value="S-adenosyl-L-methionine-dependent methyltransferases"/>
    <property type="match status" value="1"/>
</dbReference>
<accession>A0A5Q2MF11</accession>
<dbReference type="GO" id="GO:0032259">
    <property type="term" value="P:methylation"/>
    <property type="evidence" value="ECO:0007669"/>
    <property type="project" value="UniProtKB-KW"/>
</dbReference>
<dbReference type="InterPro" id="IPR029063">
    <property type="entry name" value="SAM-dependent_MTases_sf"/>
</dbReference>
<dbReference type="PANTHER" id="PTHR44068">
    <property type="entry name" value="ZGC:194242"/>
    <property type="match status" value="1"/>
</dbReference>
<keyword evidence="1 2" id="KW-0808">Transferase</keyword>
<gene>
    <name evidence="2" type="ORF">GEV26_07525</name>
</gene>
<evidence type="ECO:0000256" key="1">
    <source>
        <dbReference type="ARBA" id="ARBA00022679"/>
    </source>
</evidence>
<dbReference type="InterPro" id="IPR013216">
    <property type="entry name" value="Methyltransf_11"/>
</dbReference>
<dbReference type="AlphaFoldDB" id="A0A5Q2MF11"/>
<proteinExistence type="predicted"/>
<dbReference type="Proteomes" id="UP000392064">
    <property type="component" value="Chromosome"/>
</dbReference>
<dbReference type="GO" id="GO:0008757">
    <property type="term" value="F:S-adenosylmethionine-dependent methyltransferase activity"/>
    <property type="evidence" value="ECO:0007669"/>
    <property type="project" value="InterPro"/>
</dbReference>
<dbReference type="InterPro" id="IPR050447">
    <property type="entry name" value="Erg6_SMT_methyltransf"/>
</dbReference>